<keyword evidence="1" id="KW-0472">Membrane</keyword>
<dbReference type="EMBL" id="SOFL01000034">
    <property type="protein sequence ID" value="TFC01493.1"/>
    <property type="molecule type" value="Genomic_DNA"/>
</dbReference>
<evidence type="ECO:0000313" key="4">
    <source>
        <dbReference type="Proteomes" id="UP000297907"/>
    </source>
</evidence>
<evidence type="ECO:0000256" key="1">
    <source>
        <dbReference type="SAM" id="Phobius"/>
    </source>
</evidence>
<comment type="caution">
    <text evidence="3">The sequence shown here is derived from an EMBL/GenBank/DDBJ whole genome shotgun (WGS) entry which is preliminary data.</text>
</comment>
<protein>
    <recommendedName>
        <fullName evidence="2">DUF8175 domain-containing protein</fullName>
    </recommendedName>
</protein>
<dbReference type="OrthoDB" id="4428031at2"/>
<dbReference type="Pfam" id="PF26526">
    <property type="entry name" value="DUF8175"/>
    <property type="match status" value="1"/>
</dbReference>
<keyword evidence="1" id="KW-0812">Transmembrane</keyword>
<evidence type="ECO:0000259" key="2">
    <source>
        <dbReference type="Pfam" id="PF26526"/>
    </source>
</evidence>
<gene>
    <name evidence="3" type="ORF">E3O42_10285</name>
</gene>
<dbReference type="Proteomes" id="UP000297907">
    <property type="component" value="Unassembled WGS sequence"/>
</dbReference>
<accession>A0A4R8W6W3</accession>
<organism evidence="3 4">
    <name type="scientific">Cryobacterium adonitolivorans</name>
    <dbReference type="NCBI Taxonomy" id="1259189"/>
    <lineage>
        <taxon>Bacteria</taxon>
        <taxon>Bacillati</taxon>
        <taxon>Actinomycetota</taxon>
        <taxon>Actinomycetes</taxon>
        <taxon>Micrococcales</taxon>
        <taxon>Microbacteriaceae</taxon>
        <taxon>Cryobacterium</taxon>
    </lineage>
</organism>
<keyword evidence="1" id="KW-1133">Transmembrane helix</keyword>
<feature type="transmembrane region" description="Helical" evidence="1">
    <location>
        <begin position="16"/>
        <end position="39"/>
    </location>
</feature>
<dbReference type="InterPro" id="IPR058488">
    <property type="entry name" value="DUF8175"/>
</dbReference>
<evidence type="ECO:0000313" key="3">
    <source>
        <dbReference type="EMBL" id="TFC01493.1"/>
    </source>
</evidence>
<dbReference type="RefSeq" id="WP_134453858.1">
    <property type="nucleotide sequence ID" value="NZ_SOFL01000034.1"/>
</dbReference>
<feature type="domain" description="DUF8175" evidence="2">
    <location>
        <begin position="53"/>
        <end position="238"/>
    </location>
</feature>
<reference evidence="3 4" key="1">
    <citation type="submission" date="2019-03" db="EMBL/GenBank/DDBJ databases">
        <title>Genomics of glacier-inhabiting Cryobacterium strains.</title>
        <authorList>
            <person name="Liu Q."/>
            <person name="Xin Y.-H."/>
        </authorList>
    </citation>
    <scope>NUCLEOTIDE SEQUENCE [LARGE SCALE GENOMIC DNA]</scope>
    <source>
        <strain evidence="3 4">RHLS22-1</strain>
    </source>
</reference>
<sequence>MSDQSEQQNPFRSRRFVLSMVVVAIIALLAVIVLVSNLIGGQDETAPTASPLPSTTAVPVDGDPSACGLEGFEAAASLSDAPDSTWALVGTVAAPTDPEGSGPGVTDSSGFRSCYAHTAEGALFAAANFVALGTDATMYDKMSALVAPGPGRDALTSMAEGADSGASSYRAQIAGFAINAFDEKAATVDLALNYNDGQMVSLPLKLVWSEGDWKIVVADDGSMPIAPAALEGLGGYTPWSGA</sequence>
<keyword evidence="4" id="KW-1185">Reference proteome</keyword>
<proteinExistence type="predicted"/>
<name>A0A4R8W6W3_9MICO</name>
<dbReference type="AlphaFoldDB" id="A0A4R8W6W3"/>